<gene>
    <name evidence="5" type="ORF">TTHERM_00535840</name>
</gene>
<dbReference type="Proteomes" id="UP000009168">
    <property type="component" value="Unassembled WGS sequence"/>
</dbReference>
<dbReference type="RefSeq" id="XP_001023493.2">
    <property type="nucleotide sequence ID" value="XM_001023493.2"/>
</dbReference>
<dbReference type="STRING" id="312017.I7M3J3"/>
<name>I7M3J3_TETTS</name>
<evidence type="ECO:0000313" key="5">
    <source>
        <dbReference type="EMBL" id="EAS03248.2"/>
    </source>
</evidence>
<proteinExistence type="predicted"/>
<dbReference type="GeneID" id="7826589"/>
<keyword evidence="6" id="KW-1185">Reference proteome</keyword>
<dbReference type="Pfam" id="PF13087">
    <property type="entry name" value="AAA_12"/>
    <property type="match status" value="1"/>
</dbReference>
<dbReference type="eggNOG" id="KOG1802">
    <property type="taxonomic scope" value="Eukaryota"/>
</dbReference>
<dbReference type="CDD" id="cd18808">
    <property type="entry name" value="SF1_C_Upf1"/>
    <property type="match status" value="1"/>
</dbReference>
<evidence type="ECO:0000313" key="6">
    <source>
        <dbReference type="Proteomes" id="UP000009168"/>
    </source>
</evidence>
<sequence>MIDPYESASKMSKKKRKQMEEIYNYIPEDYSSSKKRFIEFQQDQEIQKLGVISQQDQNDKIIENKKQSLQQQLNSVQAIPVQPVQSYYEKVYLSSEKKRRNLEEGEVQPGSSKKKNKRQKRKALKDKLQNISKQLHLSFHSKMNNLQQSTEIENKNDQKDILFTCQNSQGNNSYAEYLKNKQNNFQNITPQMVQQVPKGWFDSKLDEKIEEKFKSMMKDHNMSQYDQKKQYINEPFPEVLTPNEQLELLKIWRQRNFMDMNTWIQKSGAKLSITYQNDCQDDAKSSKKKQIFHCFMNLKFDLEEIELEMQKHTAQYENSMLSIKTQEEYFNNKNHNIQLLRKLLNQNITVQVSSFAENKKEAKKRAFENLFKEIAGRNLLCLGIRYKSYLDYVLTFQDVPNNSNLFHDLYRQQVSEDAKKDLLTNQDKIDHKLHKYSKKIQIFIQKDMFEEACKQLQKISEFGKIEWRWVGFLWAYCIKRKKPAELKYLIDIMQSRQLKKQESEEEYYEEIKVKYHNQNEPIMIGGEIIFTDSNQLVRESVNRILRQQYRDVVRFQSENPFDYYDKFNLEVSDEQMPSQNMVVDIPEPIPRIFNENLNEVLQQSYSIPIKSNKPMYNYYHHLTFAGSYMSQPSNQYQLQQQQKMSLEHLSKMKGSQPFDLLAEKKDPFTNYLSIDMLNQMYETLIYTSSDPEFALQVCEIIYKFGKIDIEQFINSSCAYYFANKKLQIVQEMIEIISNTIYTNKSMKSKQHQYSQYITNIKGSIKEIGTLYEKDVFIFSPKENAGILEKKLLKRNQSDGTIYHHQICEDEMVVLSCFFKPSYDKPFMKATGDKLIDYFNANSRRKDGTLVGDEEQPQIIENGKSKIQVQISDEEYSYSKAYVDSITEYGNKVEYSVIAYVKEIQKDLCMKLYILNPDHKILSEQRTWKITKICNLGLYERYNDSLLKTVTKSDSMSSTLNRVLTAPPLSNIYHLRSLAETIVDKEMPIQNKDLNPSQYQALLAAHRQSLSLIQAPNGSGKMRVLKRLIMLWAQQNSKLKILLCVHSTERMRQVYHALRSCDINAIEVSEKQTTKIEFTGLKTSVPDYEKTHNSMPRYYHSLKKALLGAQVVITNCSSANFSVLKGIYFQKVIILDAENVSEIACLEAITKQCQQLVLIGDHLQQIAYTNNLFSSSRGFGLSLFERLVREGIRPFLLCQNYKISFHVLQFTSKYYYKNLVFPTPKLKDEKQNGAEEDKSSFMEDINQIISDKPKNNLDNYCWPNNQVKINFIHVEGFELKKGDSIVNVKELEVLIHTILYLFKCKAIRKEQLCIVTPYKTQKQLILSELDYHVKNNPQLFDLDEMEALNVKSSMDVINVKTVEELDKRFDFIVFSTVRSNKEAKLGSLRDPRRINAVVSRTNEALIIIGDVFTLDNEQIWREFIQWCRDRGLMSQYFS</sequence>
<dbReference type="PANTHER" id="PTHR10887:SF495">
    <property type="entry name" value="HELICASE SENATAXIN ISOFORM X1-RELATED"/>
    <property type="match status" value="1"/>
</dbReference>
<dbReference type="Pfam" id="PF13086">
    <property type="entry name" value="AAA_11"/>
    <property type="match status" value="1"/>
</dbReference>
<dbReference type="SUPFAM" id="SSF52540">
    <property type="entry name" value="P-loop containing nucleoside triphosphate hydrolases"/>
    <property type="match status" value="1"/>
</dbReference>
<accession>I7M3J3</accession>
<dbReference type="InterPro" id="IPR027417">
    <property type="entry name" value="P-loop_NTPase"/>
</dbReference>
<evidence type="ECO:0000259" key="4">
    <source>
        <dbReference type="Pfam" id="PF13087"/>
    </source>
</evidence>
<organism evidence="5 6">
    <name type="scientific">Tetrahymena thermophila (strain SB210)</name>
    <dbReference type="NCBI Taxonomy" id="312017"/>
    <lineage>
        <taxon>Eukaryota</taxon>
        <taxon>Sar</taxon>
        <taxon>Alveolata</taxon>
        <taxon>Ciliophora</taxon>
        <taxon>Intramacronucleata</taxon>
        <taxon>Oligohymenophorea</taxon>
        <taxon>Hymenostomatida</taxon>
        <taxon>Tetrahymenina</taxon>
        <taxon>Tetrahymenidae</taxon>
        <taxon>Tetrahymena</taxon>
    </lineage>
</organism>
<feature type="domain" description="DNA2/NAM7 helicase helicase" evidence="3">
    <location>
        <begin position="1099"/>
        <end position="1163"/>
    </location>
</feature>
<dbReference type="InterPro" id="IPR041679">
    <property type="entry name" value="DNA2/NAM7-like_C"/>
</dbReference>
<protein>
    <submittedName>
        <fullName evidence="5">AAA domain protein</fullName>
    </submittedName>
</protein>
<dbReference type="KEGG" id="tet:TTHERM_00535840"/>
<dbReference type="InParanoid" id="I7M3J3"/>
<dbReference type="Gene3D" id="3.40.50.300">
    <property type="entry name" value="P-loop containing nucleotide triphosphate hydrolases"/>
    <property type="match status" value="2"/>
</dbReference>
<keyword evidence="1" id="KW-0175">Coiled coil</keyword>
<evidence type="ECO:0000256" key="2">
    <source>
        <dbReference type="SAM" id="MobiDB-lite"/>
    </source>
</evidence>
<feature type="coiled-coil region" evidence="1">
    <location>
        <begin position="295"/>
        <end position="322"/>
    </location>
</feature>
<dbReference type="PANTHER" id="PTHR10887">
    <property type="entry name" value="DNA2/NAM7 HELICASE FAMILY"/>
    <property type="match status" value="1"/>
</dbReference>
<dbReference type="OrthoDB" id="6513042at2759"/>
<feature type="region of interest" description="Disordered" evidence="2">
    <location>
        <begin position="100"/>
        <end position="124"/>
    </location>
</feature>
<dbReference type="InterPro" id="IPR047187">
    <property type="entry name" value="SF1_C_Upf1"/>
</dbReference>
<dbReference type="InterPro" id="IPR045055">
    <property type="entry name" value="DNA2/NAM7-like"/>
</dbReference>
<feature type="compositionally biased region" description="Basic residues" evidence="2">
    <location>
        <begin position="112"/>
        <end position="124"/>
    </location>
</feature>
<dbReference type="InterPro" id="IPR041677">
    <property type="entry name" value="DNA2/NAM7_AAA_11"/>
</dbReference>
<evidence type="ECO:0000256" key="1">
    <source>
        <dbReference type="SAM" id="Coils"/>
    </source>
</evidence>
<reference evidence="6" key="1">
    <citation type="journal article" date="2006" name="PLoS Biol.">
        <title>Macronuclear genome sequence of the ciliate Tetrahymena thermophila, a model eukaryote.</title>
        <authorList>
            <person name="Eisen J.A."/>
            <person name="Coyne R.S."/>
            <person name="Wu M."/>
            <person name="Wu D."/>
            <person name="Thiagarajan M."/>
            <person name="Wortman J.R."/>
            <person name="Badger J.H."/>
            <person name="Ren Q."/>
            <person name="Amedeo P."/>
            <person name="Jones K.M."/>
            <person name="Tallon L.J."/>
            <person name="Delcher A.L."/>
            <person name="Salzberg S.L."/>
            <person name="Silva J.C."/>
            <person name="Haas B.J."/>
            <person name="Majoros W.H."/>
            <person name="Farzad M."/>
            <person name="Carlton J.M."/>
            <person name="Smith R.K. Jr."/>
            <person name="Garg J."/>
            <person name="Pearlman R.E."/>
            <person name="Karrer K.M."/>
            <person name="Sun L."/>
            <person name="Manning G."/>
            <person name="Elde N.C."/>
            <person name="Turkewitz A.P."/>
            <person name="Asai D.J."/>
            <person name="Wilkes D.E."/>
            <person name="Wang Y."/>
            <person name="Cai H."/>
            <person name="Collins K."/>
            <person name="Stewart B.A."/>
            <person name="Lee S.R."/>
            <person name="Wilamowska K."/>
            <person name="Weinberg Z."/>
            <person name="Ruzzo W.L."/>
            <person name="Wloga D."/>
            <person name="Gaertig J."/>
            <person name="Frankel J."/>
            <person name="Tsao C.-C."/>
            <person name="Gorovsky M.A."/>
            <person name="Keeling P.J."/>
            <person name="Waller R.F."/>
            <person name="Patron N.J."/>
            <person name="Cherry J.M."/>
            <person name="Stover N.A."/>
            <person name="Krieger C.J."/>
            <person name="del Toro C."/>
            <person name="Ryder H.F."/>
            <person name="Williamson S.C."/>
            <person name="Barbeau R.A."/>
            <person name="Hamilton E.P."/>
            <person name="Orias E."/>
        </authorList>
    </citation>
    <scope>NUCLEOTIDE SEQUENCE [LARGE SCALE GENOMIC DNA]</scope>
    <source>
        <strain evidence="6">SB210</strain>
    </source>
</reference>
<dbReference type="EMBL" id="GG662495">
    <property type="protein sequence ID" value="EAS03248.2"/>
    <property type="molecule type" value="Genomic_DNA"/>
</dbReference>
<dbReference type="GO" id="GO:0004386">
    <property type="term" value="F:helicase activity"/>
    <property type="evidence" value="ECO:0007669"/>
    <property type="project" value="InterPro"/>
</dbReference>
<evidence type="ECO:0000259" key="3">
    <source>
        <dbReference type="Pfam" id="PF13086"/>
    </source>
</evidence>
<feature type="domain" description="DNA2/NAM7 helicase-like C-terminal" evidence="4">
    <location>
        <begin position="1180"/>
        <end position="1409"/>
    </location>
</feature>